<dbReference type="InterPro" id="IPR003458">
    <property type="entry name" value="Phage_T4_Gp38_tail_assem"/>
</dbReference>
<accession>A0A484XQ75</accession>
<sequence length="136" mass="15210">MSYFFSAKELGFFYAEVNEDIPEDAIEISSEAYNILIEAQGDGKTISSDSNGNPILTEPVIDWSQKAESQRQSLLTAANDTIADWKIELQLDVISDDDKASLIKWMAYVKQLKALEFTDIIDNPSFDAISWPPLPS</sequence>
<dbReference type="AlphaFoldDB" id="A0A484XQ75"/>
<dbReference type="Proteomes" id="UP000351155">
    <property type="component" value="Unassembled WGS sequence"/>
</dbReference>
<gene>
    <name evidence="1" type="ORF">NCTC12126_02373</name>
</gene>
<organism evidence="1 2">
    <name type="scientific">Enterobacter cancerogenus</name>
    <dbReference type="NCBI Taxonomy" id="69218"/>
    <lineage>
        <taxon>Bacteria</taxon>
        <taxon>Pseudomonadati</taxon>
        <taxon>Pseudomonadota</taxon>
        <taxon>Gammaproteobacteria</taxon>
        <taxon>Enterobacterales</taxon>
        <taxon>Enterobacteriaceae</taxon>
        <taxon>Enterobacter</taxon>
        <taxon>Enterobacter cloacae complex</taxon>
    </lineage>
</organism>
<reference evidence="1 2" key="1">
    <citation type="submission" date="2019-03" db="EMBL/GenBank/DDBJ databases">
        <authorList>
            <consortium name="Pathogen Informatics"/>
        </authorList>
    </citation>
    <scope>NUCLEOTIDE SEQUENCE [LARGE SCALE GENOMIC DNA]</scope>
    <source>
        <strain evidence="1 2">NCTC12126</strain>
    </source>
</reference>
<name>A0A484XQ75_9ENTR</name>
<proteinExistence type="predicted"/>
<protein>
    <submittedName>
        <fullName evidence="1">Tail assembly chaperone gp38</fullName>
    </submittedName>
</protein>
<evidence type="ECO:0000313" key="2">
    <source>
        <dbReference type="Proteomes" id="UP000351155"/>
    </source>
</evidence>
<dbReference type="Pfam" id="PF02413">
    <property type="entry name" value="Caudo_TAP"/>
    <property type="match status" value="1"/>
</dbReference>
<dbReference type="EMBL" id="CAADIW010000021">
    <property type="protein sequence ID" value="VFS25944.1"/>
    <property type="molecule type" value="Genomic_DNA"/>
</dbReference>
<evidence type="ECO:0000313" key="1">
    <source>
        <dbReference type="EMBL" id="VFS25944.1"/>
    </source>
</evidence>